<sequence>MMLHPVTWRVKNEYAEFGYNRDKKREKMQIVIGLLTDENGLSVSIEVFKGNTNDVKTFTSQIKKLASISDVNP</sequence>
<proteinExistence type="predicted"/>
<reference evidence="1" key="1">
    <citation type="submission" date="2013-08" db="EMBL/GenBank/DDBJ databases">
        <authorList>
            <person name="Mendez C."/>
            <person name="Richter M."/>
            <person name="Ferrer M."/>
            <person name="Sanchez J."/>
        </authorList>
    </citation>
    <scope>NUCLEOTIDE SEQUENCE</scope>
</reference>
<gene>
    <name evidence="1" type="ORF">B1B_08718</name>
</gene>
<organism evidence="1">
    <name type="scientific">mine drainage metagenome</name>
    <dbReference type="NCBI Taxonomy" id="410659"/>
    <lineage>
        <taxon>unclassified sequences</taxon>
        <taxon>metagenomes</taxon>
        <taxon>ecological metagenomes</taxon>
    </lineage>
</organism>
<reference evidence="1" key="2">
    <citation type="journal article" date="2014" name="ISME J.">
        <title>Microbial stratification in low pH oxic and suboxic macroscopic growths along an acid mine drainage.</title>
        <authorList>
            <person name="Mendez-Garcia C."/>
            <person name="Mesa V."/>
            <person name="Sprenger R.R."/>
            <person name="Richter M."/>
            <person name="Diez M.S."/>
            <person name="Solano J."/>
            <person name="Bargiela R."/>
            <person name="Golyshina O.V."/>
            <person name="Manteca A."/>
            <person name="Ramos J.L."/>
            <person name="Gallego J.R."/>
            <person name="Llorente I."/>
            <person name="Martins Dos Santos V.A."/>
            <person name="Jensen O.N."/>
            <person name="Pelaez A.I."/>
            <person name="Sanchez J."/>
            <person name="Ferrer M."/>
        </authorList>
    </citation>
    <scope>NUCLEOTIDE SEQUENCE</scope>
</reference>
<evidence type="ECO:0000313" key="1">
    <source>
        <dbReference type="EMBL" id="EQD57586.1"/>
    </source>
</evidence>
<accession>T1AAA1</accession>
<name>T1AAA1_9ZZZZ</name>
<comment type="caution">
    <text evidence="1">The sequence shown here is derived from an EMBL/GenBank/DDBJ whole genome shotgun (WGS) entry which is preliminary data.</text>
</comment>
<dbReference type="AlphaFoldDB" id="T1AAA1"/>
<protein>
    <submittedName>
        <fullName evidence="1">Transposase-like protein</fullName>
    </submittedName>
</protein>
<dbReference type="EMBL" id="AUZY01005719">
    <property type="protein sequence ID" value="EQD57586.1"/>
    <property type="molecule type" value="Genomic_DNA"/>
</dbReference>